<proteinExistence type="predicted"/>
<evidence type="ECO:0000313" key="5">
    <source>
        <dbReference type="Proteomes" id="UP001381693"/>
    </source>
</evidence>
<evidence type="ECO:0000256" key="1">
    <source>
        <dbReference type="SAM" id="MobiDB-lite"/>
    </source>
</evidence>
<evidence type="ECO:0000256" key="3">
    <source>
        <dbReference type="SAM" id="SignalP"/>
    </source>
</evidence>
<dbReference type="SUPFAM" id="SSF51126">
    <property type="entry name" value="Pectin lyase-like"/>
    <property type="match status" value="1"/>
</dbReference>
<protein>
    <submittedName>
        <fullName evidence="4">Uncharacterized protein</fullName>
    </submittedName>
</protein>
<evidence type="ECO:0000313" key="4">
    <source>
        <dbReference type="EMBL" id="KAK7080595.1"/>
    </source>
</evidence>
<keyword evidence="5" id="KW-1185">Reference proteome</keyword>
<evidence type="ECO:0000256" key="2">
    <source>
        <dbReference type="SAM" id="Phobius"/>
    </source>
</evidence>
<feature type="chain" id="PRO_5042879429" evidence="3">
    <location>
        <begin position="28"/>
        <end position="465"/>
    </location>
</feature>
<organism evidence="4 5">
    <name type="scientific">Halocaridina rubra</name>
    <name type="common">Hawaiian red shrimp</name>
    <dbReference type="NCBI Taxonomy" id="373956"/>
    <lineage>
        <taxon>Eukaryota</taxon>
        <taxon>Metazoa</taxon>
        <taxon>Ecdysozoa</taxon>
        <taxon>Arthropoda</taxon>
        <taxon>Crustacea</taxon>
        <taxon>Multicrustacea</taxon>
        <taxon>Malacostraca</taxon>
        <taxon>Eumalacostraca</taxon>
        <taxon>Eucarida</taxon>
        <taxon>Decapoda</taxon>
        <taxon>Pleocyemata</taxon>
        <taxon>Caridea</taxon>
        <taxon>Atyoidea</taxon>
        <taxon>Atyidae</taxon>
        <taxon>Halocaridina</taxon>
    </lineage>
</organism>
<dbReference type="EMBL" id="JAXCGZ010005855">
    <property type="protein sequence ID" value="KAK7080595.1"/>
    <property type="molecule type" value="Genomic_DNA"/>
</dbReference>
<sequence length="465" mass="52014">MARHRLLFLYLAVITVTILASIQQVFALERKEAIIAKCFLDSEEKEPTPYCECITKPSRTAQTVNIKCDFNNTEDVILTEDLYTFRDKNLVSAYVRVVNATSVNVTQAFLMELMQSPSIALDIWRATTLYLDAMPVPDNLEKFATYKTFVGVGIVQCLVPEVPKMFLRDRARGALRIKGSRVLNFSEGALHNIKEMRYLVFEDSTIESFNGSVASEGYVTLSQRQLHSWTGLLISNSSIKTMNSDAFNLTHHSDMEVASIINSNIGTLKKEAFSMTGDIDVTIQNNVFGRIESEAFKIAVTGSVTFDSNVIESWETDALEGMICHNKTSMEKNTFHLPVPIDINDNVSGTPFHASCKNPQVFMVVTPIHPVYLTITTVWSWSLGAVLLILVLAVMGGALYAHHRQDLVMHYYMSRGRPLMGFRDRKASQENLPNGAEPPDTSPEVADGEGMTNPIYVEVEQNEEK</sequence>
<dbReference type="AlphaFoldDB" id="A0AAN8XA18"/>
<keyword evidence="2" id="KW-0812">Transmembrane</keyword>
<keyword evidence="3" id="KW-0732">Signal</keyword>
<name>A0AAN8XA18_HALRR</name>
<comment type="caution">
    <text evidence="4">The sequence shown here is derived from an EMBL/GenBank/DDBJ whole genome shotgun (WGS) entry which is preliminary data.</text>
</comment>
<feature type="transmembrane region" description="Helical" evidence="2">
    <location>
        <begin position="378"/>
        <end position="401"/>
    </location>
</feature>
<feature type="signal peptide" evidence="3">
    <location>
        <begin position="1"/>
        <end position="27"/>
    </location>
</feature>
<feature type="region of interest" description="Disordered" evidence="1">
    <location>
        <begin position="426"/>
        <end position="465"/>
    </location>
</feature>
<gene>
    <name evidence="4" type="ORF">SK128_023827</name>
</gene>
<keyword evidence="2" id="KW-1133">Transmembrane helix</keyword>
<accession>A0AAN8XA18</accession>
<dbReference type="InterPro" id="IPR011050">
    <property type="entry name" value="Pectin_lyase_fold/virulence"/>
</dbReference>
<dbReference type="Proteomes" id="UP001381693">
    <property type="component" value="Unassembled WGS sequence"/>
</dbReference>
<reference evidence="4 5" key="1">
    <citation type="submission" date="2023-11" db="EMBL/GenBank/DDBJ databases">
        <title>Halocaridina rubra genome assembly.</title>
        <authorList>
            <person name="Smith C."/>
        </authorList>
    </citation>
    <scope>NUCLEOTIDE SEQUENCE [LARGE SCALE GENOMIC DNA]</scope>
    <source>
        <strain evidence="4">EP-1</strain>
        <tissue evidence="4">Whole</tissue>
    </source>
</reference>
<keyword evidence="2" id="KW-0472">Membrane</keyword>